<dbReference type="PANTHER" id="PTHR11061">
    <property type="entry name" value="RNA M5U METHYLTRANSFERASE"/>
    <property type="match status" value="1"/>
</dbReference>
<protein>
    <submittedName>
        <fullName evidence="11">RNA methyltransferase, TrmA family protein</fullName>
    </submittedName>
</protein>
<reference evidence="11 12" key="1">
    <citation type="submission" date="2014-12" db="EMBL/GenBank/DDBJ databases">
        <title>Genome assembly of Enhygromyxa salina DSM 15201.</title>
        <authorList>
            <person name="Sharma G."/>
            <person name="Subramanian S."/>
        </authorList>
    </citation>
    <scope>NUCLEOTIDE SEQUENCE [LARGE SCALE GENOMIC DNA]</scope>
    <source>
        <strain evidence="11 12">DSM 15201</strain>
    </source>
</reference>
<dbReference type="Pfam" id="PF13847">
    <property type="entry name" value="Methyltransf_31"/>
    <property type="match status" value="1"/>
</dbReference>
<evidence type="ECO:0000259" key="10">
    <source>
        <dbReference type="Pfam" id="PF13847"/>
    </source>
</evidence>
<keyword evidence="6" id="KW-0479">Metal-binding</keyword>
<evidence type="ECO:0000256" key="4">
    <source>
        <dbReference type="ARBA" id="ARBA00022679"/>
    </source>
</evidence>
<dbReference type="GO" id="GO:0070041">
    <property type="term" value="F:rRNA (uridine-C5-)-methyltransferase activity"/>
    <property type="evidence" value="ECO:0007669"/>
    <property type="project" value="TreeGrafter"/>
</dbReference>
<dbReference type="InterPro" id="IPR029063">
    <property type="entry name" value="SAM-dependent_MTases_sf"/>
</dbReference>
<dbReference type="Gene3D" id="2.40.50.140">
    <property type="entry name" value="Nucleic acid-binding proteins"/>
    <property type="match status" value="1"/>
</dbReference>
<dbReference type="GO" id="GO:0003723">
    <property type="term" value="F:RNA binding"/>
    <property type="evidence" value="ECO:0007669"/>
    <property type="project" value="InterPro"/>
</dbReference>
<dbReference type="PANTHER" id="PTHR11061:SF49">
    <property type="entry name" value="23S RRNA (URACIL(1939)-C(5))-METHYLTRANSFERASE RLMD"/>
    <property type="match status" value="1"/>
</dbReference>
<keyword evidence="2" id="KW-0698">rRNA processing</keyword>
<dbReference type="HAMAP" id="MF_01010">
    <property type="entry name" value="23SrRNA_methyltr_RlmD"/>
    <property type="match status" value="1"/>
</dbReference>
<dbReference type="PROSITE" id="PS01230">
    <property type="entry name" value="TRMA_1"/>
    <property type="match status" value="1"/>
</dbReference>
<proteinExistence type="inferred from homology"/>
<feature type="binding site" evidence="8">
    <location>
        <position position="335"/>
    </location>
    <ligand>
        <name>S-adenosyl-L-methionine</name>
        <dbReference type="ChEBI" id="CHEBI:59789"/>
    </ligand>
</feature>
<organism evidence="11 12">
    <name type="scientific">Enhygromyxa salina</name>
    <dbReference type="NCBI Taxonomy" id="215803"/>
    <lineage>
        <taxon>Bacteria</taxon>
        <taxon>Pseudomonadati</taxon>
        <taxon>Myxococcota</taxon>
        <taxon>Polyangia</taxon>
        <taxon>Nannocystales</taxon>
        <taxon>Nannocystaceae</taxon>
        <taxon>Enhygromyxa</taxon>
    </lineage>
</organism>
<dbReference type="InterPro" id="IPR025714">
    <property type="entry name" value="Methyltranfer_dom"/>
</dbReference>
<dbReference type="InterPro" id="IPR001566">
    <property type="entry name" value="23S_rRNA_MeTrfase_RlmD"/>
</dbReference>
<feature type="domain" description="Methyltransferase" evidence="10">
    <location>
        <begin position="305"/>
        <end position="383"/>
    </location>
</feature>
<evidence type="ECO:0000256" key="3">
    <source>
        <dbReference type="ARBA" id="ARBA00022603"/>
    </source>
</evidence>
<keyword evidence="1" id="KW-0411">Iron-sulfur</keyword>
<accession>A0A0C2D8M6</accession>
<dbReference type="PROSITE" id="PS51687">
    <property type="entry name" value="SAM_MT_RNA_M5U"/>
    <property type="match status" value="1"/>
</dbReference>
<dbReference type="SUPFAM" id="SSF53335">
    <property type="entry name" value="S-adenosyl-L-methionine-dependent methyltransferases"/>
    <property type="match status" value="1"/>
</dbReference>
<name>A0A0C2D8M6_9BACT</name>
<dbReference type="PROSITE" id="PS01231">
    <property type="entry name" value="TRMA_2"/>
    <property type="match status" value="1"/>
</dbReference>
<evidence type="ECO:0000313" key="12">
    <source>
        <dbReference type="Proteomes" id="UP000031599"/>
    </source>
</evidence>
<dbReference type="AlphaFoldDB" id="A0A0C2D8M6"/>
<evidence type="ECO:0000256" key="5">
    <source>
        <dbReference type="ARBA" id="ARBA00022691"/>
    </source>
</evidence>
<evidence type="ECO:0000256" key="8">
    <source>
        <dbReference type="PROSITE-ProRule" id="PRU01024"/>
    </source>
</evidence>
<evidence type="ECO:0000256" key="6">
    <source>
        <dbReference type="ARBA" id="ARBA00022723"/>
    </source>
</evidence>
<evidence type="ECO:0000313" key="11">
    <source>
        <dbReference type="EMBL" id="KIG16322.1"/>
    </source>
</evidence>
<keyword evidence="7" id="KW-0408">Iron</keyword>
<evidence type="ECO:0000256" key="9">
    <source>
        <dbReference type="PROSITE-ProRule" id="PRU10015"/>
    </source>
</evidence>
<feature type="binding site" evidence="8">
    <location>
        <position position="285"/>
    </location>
    <ligand>
        <name>S-adenosyl-L-methionine</name>
        <dbReference type="ChEBI" id="CHEBI:59789"/>
    </ligand>
</feature>
<comment type="caution">
    <text evidence="11">The sequence shown here is derived from an EMBL/GenBank/DDBJ whole genome shotgun (WGS) entry which is preliminary data.</text>
</comment>
<dbReference type="InterPro" id="IPR030391">
    <property type="entry name" value="MeTrfase_TrmA_CS"/>
</dbReference>
<evidence type="ECO:0000256" key="2">
    <source>
        <dbReference type="ARBA" id="ARBA00022552"/>
    </source>
</evidence>
<evidence type="ECO:0000256" key="7">
    <source>
        <dbReference type="ARBA" id="ARBA00023004"/>
    </source>
</evidence>
<dbReference type="Gene3D" id="2.40.50.1070">
    <property type="match status" value="1"/>
</dbReference>
<feature type="active site" description="Nucleophile" evidence="8">
    <location>
        <position position="409"/>
    </location>
</feature>
<keyword evidence="4 8" id="KW-0808">Transferase</keyword>
<dbReference type="Proteomes" id="UP000031599">
    <property type="component" value="Unassembled WGS sequence"/>
</dbReference>
<feature type="binding site" evidence="8">
    <location>
        <position position="383"/>
    </location>
    <ligand>
        <name>S-adenosyl-L-methionine</name>
        <dbReference type="ChEBI" id="CHEBI:59789"/>
    </ligand>
</feature>
<keyword evidence="1" id="KW-0004">4Fe-4S</keyword>
<dbReference type="EMBL" id="JMCC02000040">
    <property type="protein sequence ID" value="KIG16322.1"/>
    <property type="molecule type" value="Genomic_DNA"/>
</dbReference>
<dbReference type="CDD" id="cd02440">
    <property type="entry name" value="AdoMet_MTases"/>
    <property type="match status" value="1"/>
</dbReference>
<dbReference type="InterPro" id="IPR030390">
    <property type="entry name" value="MeTrfase_TrmA_AS"/>
</dbReference>
<dbReference type="Gene3D" id="3.40.50.150">
    <property type="entry name" value="Vaccinia Virus protein VP39"/>
    <property type="match status" value="1"/>
</dbReference>
<sequence>MARGRRRKKWEPERGVVGELDRRGRAILPAGEGGRPREARVDGALPGESVELLRAEREGQNDAARTVQVFEPAATRVEARCRHYGLCGGCSLMHMDHDAQIAFKQALLLADFAEHGVTPERVLPALRGPAFGYRRRARLGAKLVPKKGKVLVGFREKDRRFVADLSGCEVLASPANPAQGNDPDSLIPALAVLIESLSVASRTPQIEVSVGDDELALVFRVLDPPSEADLERLRAFEAERGVRVFLQPGGLDTVAPLDPARGDLLHYSLPEFDVKIGFRPTDFVQVNAPLNRAMISRAVELLELEPGHRVLDLFCGLGNFSLPIARHAGHVVGIEGDAALIERARANAAANGMTNLSFEQRDLYQEPAALEWPTGPFDRVLLDPPRSGAAGIVEHFEAIAAKRVVYVACSPETLARDAASLISRHGYRLLAAGVMDMFPHTAHVESIAVFER</sequence>
<dbReference type="GO" id="GO:0051539">
    <property type="term" value="F:4 iron, 4 sulfur cluster binding"/>
    <property type="evidence" value="ECO:0007669"/>
    <property type="project" value="UniProtKB-KW"/>
</dbReference>
<dbReference type="GO" id="GO:0070475">
    <property type="term" value="P:rRNA base methylation"/>
    <property type="evidence" value="ECO:0007669"/>
    <property type="project" value="TreeGrafter"/>
</dbReference>
<feature type="active site" evidence="9">
    <location>
        <position position="409"/>
    </location>
</feature>
<dbReference type="RefSeq" id="WP_052550035.1">
    <property type="nucleotide sequence ID" value="NZ_JMCC02000040.1"/>
</dbReference>
<feature type="binding site" evidence="8">
    <location>
        <position position="314"/>
    </location>
    <ligand>
        <name>S-adenosyl-L-methionine</name>
        <dbReference type="ChEBI" id="CHEBI:59789"/>
    </ligand>
</feature>
<keyword evidence="5 8" id="KW-0949">S-adenosyl-L-methionine</keyword>
<dbReference type="InterPro" id="IPR010280">
    <property type="entry name" value="U5_MeTrfase_fam"/>
</dbReference>
<gene>
    <name evidence="11" type="ORF">DB30_04782</name>
</gene>
<comment type="similarity">
    <text evidence="8">Belongs to the class I-like SAM-binding methyltransferase superfamily. RNA M5U methyltransferase family.</text>
</comment>
<dbReference type="NCBIfam" id="NF009639">
    <property type="entry name" value="PRK13168.1"/>
    <property type="match status" value="1"/>
</dbReference>
<keyword evidence="3 8" id="KW-0489">Methyltransferase</keyword>
<evidence type="ECO:0000256" key="1">
    <source>
        <dbReference type="ARBA" id="ARBA00022485"/>
    </source>
</evidence>
<dbReference type="InterPro" id="IPR012340">
    <property type="entry name" value="NA-bd_OB-fold"/>
</dbReference>
<dbReference type="GO" id="GO:0046872">
    <property type="term" value="F:metal ion binding"/>
    <property type="evidence" value="ECO:0007669"/>
    <property type="project" value="UniProtKB-KW"/>
</dbReference>